<evidence type="ECO:0000313" key="2">
    <source>
        <dbReference type="EMBL" id="AZA50795.1"/>
    </source>
</evidence>
<dbReference type="RefSeq" id="WP_123881784.1">
    <property type="nucleotide sequence ID" value="NZ_CP033920.1"/>
</dbReference>
<dbReference type="EMBL" id="UFVQ01000003">
    <property type="protein sequence ID" value="STD02105.1"/>
    <property type="molecule type" value="Genomic_DNA"/>
</dbReference>
<keyword evidence="1" id="KW-0732">Signal</keyword>
<dbReference type="InterPro" id="IPR032710">
    <property type="entry name" value="NTF2-like_dom_sf"/>
</dbReference>
<dbReference type="Proteomes" id="UP000255224">
    <property type="component" value="Unassembled WGS sequence"/>
</dbReference>
<reference evidence="3 4" key="1">
    <citation type="submission" date="2018-06" db="EMBL/GenBank/DDBJ databases">
        <authorList>
            <consortium name="Pathogen Informatics"/>
            <person name="Doyle S."/>
        </authorList>
    </citation>
    <scope>NUCLEOTIDE SEQUENCE [LARGE SCALE GENOMIC DNA]</scope>
    <source>
        <strain evidence="3 4">NCTC13533</strain>
    </source>
</reference>
<dbReference type="Gene3D" id="3.10.450.50">
    <property type="match status" value="1"/>
</dbReference>
<reference evidence="5" key="2">
    <citation type="submission" date="2018-11" db="EMBL/GenBank/DDBJ databases">
        <title>Proposal to divide the Flavobacteriaceae and reorganize its genera based on Amino Acid Identity values calculated from whole genome sequences.</title>
        <authorList>
            <person name="Nicholson A.C."/>
            <person name="Gulvik C.A."/>
            <person name="Whitney A.M."/>
            <person name="Humrighouse B.W."/>
            <person name="Bell M."/>
            <person name="Holmes B."/>
            <person name="Steigerwalt A.G."/>
            <person name="Villarma A."/>
            <person name="Sheth M."/>
            <person name="Batra D."/>
            <person name="Pryor J."/>
            <person name="Bernardet J.-F."/>
            <person name="Hugo C."/>
            <person name="Kampfer P."/>
            <person name="Newman J."/>
            <person name="McQuiston J.R."/>
        </authorList>
    </citation>
    <scope>NUCLEOTIDE SEQUENCE [LARGE SCALE GENOMIC DNA]</scope>
    <source>
        <strain evidence="5">G0188</strain>
    </source>
</reference>
<evidence type="ECO:0000313" key="5">
    <source>
        <dbReference type="Proteomes" id="UP000273270"/>
    </source>
</evidence>
<protein>
    <submittedName>
        <fullName evidence="2">Nuclear transport factor 2 family protein</fullName>
    </submittedName>
</protein>
<feature type="chain" id="PRO_5044586102" evidence="1">
    <location>
        <begin position="18"/>
        <end position="168"/>
    </location>
</feature>
<dbReference type="Proteomes" id="UP000273270">
    <property type="component" value="Chromosome"/>
</dbReference>
<dbReference type="EMBL" id="CP033920">
    <property type="protein sequence ID" value="AZA50795.1"/>
    <property type="molecule type" value="Genomic_DNA"/>
</dbReference>
<dbReference type="AlphaFoldDB" id="A0A376E4N4"/>
<dbReference type="SUPFAM" id="SSF54427">
    <property type="entry name" value="NTF2-like"/>
    <property type="match status" value="1"/>
</dbReference>
<evidence type="ECO:0000313" key="3">
    <source>
        <dbReference type="EMBL" id="STD02105.1"/>
    </source>
</evidence>
<evidence type="ECO:0000256" key="1">
    <source>
        <dbReference type="SAM" id="SignalP"/>
    </source>
</evidence>
<feature type="signal peptide" evidence="1">
    <location>
        <begin position="1"/>
        <end position="17"/>
    </location>
</feature>
<accession>A0A3G6MBL9</accession>
<accession>A0A376E4N4</accession>
<dbReference type="OrthoDB" id="760475at2"/>
<proteinExistence type="predicted"/>
<gene>
    <name evidence="2" type="ORF">EG346_22605</name>
    <name evidence="3" type="ORF">NCTC13533_03239</name>
</gene>
<evidence type="ECO:0000313" key="4">
    <source>
        <dbReference type="Proteomes" id="UP000255224"/>
    </source>
</evidence>
<keyword evidence="5" id="KW-1185">Reference proteome</keyword>
<organism evidence="3 4">
    <name type="scientific">Chryseobacterium carnipullorum</name>
    <dbReference type="NCBI Taxonomy" id="1124835"/>
    <lineage>
        <taxon>Bacteria</taxon>
        <taxon>Pseudomonadati</taxon>
        <taxon>Bacteroidota</taxon>
        <taxon>Flavobacteriia</taxon>
        <taxon>Flavobacteriales</taxon>
        <taxon>Weeksellaceae</taxon>
        <taxon>Chryseobacterium group</taxon>
        <taxon>Chryseobacterium</taxon>
    </lineage>
</organism>
<reference evidence="2" key="3">
    <citation type="submission" date="2018-11" db="EMBL/GenBank/DDBJ databases">
        <title>Proposal to divide the Flavobacteriaceae and reorganize its genera based on Amino Acid Identity values calculated from whole genome sequences.</title>
        <authorList>
            <person name="Nicholson A.C."/>
            <person name="Gulvik C.A."/>
            <person name="Whitney A.M."/>
            <person name="Humrighouse B.W."/>
            <person name="Bell M."/>
            <person name="Holmes B."/>
            <person name="Steigerwalt A."/>
            <person name="Villarma A."/>
            <person name="Sheth M."/>
            <person name="Batra D."/>
            <person name="Pryor J."/>
            <person name="Bernardet J.-F."/>
            <person name="Hugo C."/>
            <person name="Kampfer P."/>
            <person name="Newman J."/>
            <person name="Mcquiston J.R."/>
        </authorList>
    </citation>
    <scope>NUCLEOTIDE SEQUENCE [LARGE SCALE GENOMIC DNA]</scope>
    <source>
        <strain evidence="2">G0188</strain>
    </source>
</reference>
<sequence length="168" mass="19719">MKSLIFLLLLSFNLSFAQTQDEINLRRLANEYTSLLNSAGKEEQLYKMFFGDVQVSGIFTQRSFAKRRERIPDVSQIYTQDYKTFISGFKKYQSENKTDHVKIMTDGEIASVVSDYSCFYKDVMEHWGKEILTFVKINDEWKISAITFSVELAHHFKQPSLQERTKKQ</sequence>
<dbReference type="KEGG" id="ccau:EG346_22605"/>
<name>A0A376E4N4_CHRCU</name>